<gene>
    <name evidence="2" type="ORF">CLV42_103254</name>
</gene>
<protein>
    <recommendedName>
        <fullName evidence="4">Lipoprotein</fullName>
    </recommendedName>
</protein>
<evidence type="ECO:0000313" key="2">
    <source>
        <dbReference type="EMBL" id="PSL33271.1"/>
    </source>
</evidence>
<keyword evidence="1" id="KW-0732">Signal</keyword>
<keyword evidence="3" id="KW-1185">Reference proteome</keyword>
<name>A0A2P8GH25_9BACT</name>
<accession>A0A2P8GH25</accession>
<comment type="caution">
    <text evidence="2">The sequence shown here is derived from an EMBL/GenBank/DDBJ whole genome shotgun (WGS) entry which is preliminary data.</text>
</comment>
<dbReference type="AlphaFoldDB" id="A0A2P8GH25"/>
<sequence>MKYISIIILTLLMLSCSLSKSSNRGAPSYTQFEDTNAAYKIYKIDSIKSWYVIYARNGGYRYKIISQKCPPLQGVKIRKNKSYNLRLISTRHYPNAPTNYLDIPCFMLDEQTPMCLEPRKEIYDVHYTKDLKGLYFSR</sequence>
<evidence type="ECO:0000256" key="1">
    <source>
        <dbReference type="SAM" id="SignalP"/>
    </source>
</evidence>
<proteinExistence type="predicted"/>
<feature type="chain" id="PRO_5015200831" description="Lipoprotein" evidence="1">
    <location>
        <begin position="22"/>
        <end position="138"/>
    </location>
</feature>
<evidence type="ECO:0008006" key="4">
    <source>
        <dbReference type="Google" id="ProtNLM"/>
    </source>
</evidence>
<evidence type="ECO:0000313" key="3">
    <source>
        <dbReference type="Proteomes" id="UP000240978"/>
    </source>
</evidence>
<reference evidence="2 3" key="1">
    <citation type="submission" date="2018-03" db="EMBL/GenBank/DDBJ databases">
        <title>Genomic Encyclopedia of Archaeal and Bacterial Type Strains, Phase II (KMG-II): from individual species to whole genera.</title>
        <authorList>
            <person name="Goeker M."/>
        </authorList>
    </citation>
    <scope>NUCLEOTIDE SEQUENCE [LARGE SCALE GENOMIC DNA]</scope>
    <source>
        <strain evidence="2 3">DSM 18107</strain>
    </source>
</reference>
<dbReference type="EMBL" id="PYGK01000003">
    <property type="protein sequence ID" value="PSL33271.1"/>
    <property type="molecule type" value="Genomic_DNA"/>
</dbReference>
<dbReference type="PROSITE" id="PS51257">
    <property type="entry name" value="PROKAR_LIPOPROTEIN"/>
    <property type="match status" value="1"/>
</dbReference>
<organism evidence="2 3">
    <name type="scientific">Chitinophaga ginsengisoli</name>
    <dbReference type="NCBI Taxonomy" id="363837"/>
    <lineage>
        <taxon>Bacteria</taxon>
        <taxon>Pseudomonadati</taxon>
        <taxon>Bacteroidota</taxon>
        <taxon>Chitinophagia</taxon>
        <taxon>Chitinophagales</taxon>
        <taxon>Chitinophagaceae</taxon>
        <taxon>Chitinophaga</taxon>
    </lineage>
</organism>
<dbReference type="Proteomes" id="UP000240978">
    <property type="component" value="Unassembled WGS sequence"/>
</dbReference>
<feature type="signal peptide" evidence="1">
    <location>
        <begin position="1"/>
        <end position="21"/>
    </location>
</feature>